<dbReference type="InterPro" id="IPR017853">
    <property type="entry name" value="GH"/>
</dbReference>
<dbReference type="GO" id="GO:0000272">
    <property type="term" value="P:polysaccharide catabolic process"/>
    <property type="evidence" value="ECO:0007669"/>
    <property type="project" value="UniProtKB-KW"/>
</dbReference>
<dbReference type="EMBL" id="SNSC02000021">
    <property type="protein sequence ID" value="TID15363.1"/>
    <property type="molecule type" value="Genomic_DNA"/>
</dbReference>
<keyword evidence="10 14" id="KW-0326">Glycosidase</keyword>
<evidence type="ECO:0000259" key="19">
    <source>
        <dbReference type="Pfam" id="PF21365"/>
    </source>
</evidence>
<comment type="function">
    <text evidence="13">Glucosidase involved in the degradation of cellulosic biomass. Has both alpha- and beta-glucosidase activity.</text>
</comment>
<dbReference type="PANTHER" id="PTHR22762">
    <property type="entry name" value="ALPHA-GLUCOSIDASE"/>
    <property type="match status" value="1"/>
</dbReference>
<evidence type="ECO:0000256" key="8">
    <source>
        <dbReference type="ARBA" id="ARBA00023180"/>
    </source>
</evidence>
<keyword evidence="7 14" id="KW-0378">Hydrolase</keyword>
<evidence type="ECO:0000256" key="4">
    <source>
        <dbReference type="ARBA" id="ARBA00007806"/>
    </source>
</evidence>
<evidence type="ECO:0000256" key="13">
    <source>
        <dbReference type="ARBA" id="ARBA00025512"/>
    </source>
</evidence>
<feature type="signal peptide" evidence="16">
    <location>
        <begin position="1"/>
        <end position="20"/>
    </location>
</feature>
<keyword evidence="12" id="KW-0624">Polysaccharide degradation</keyword>
<dbReference type="GO" id="GO:0030246">
    <property type="term" value="F:carbohydrate binding"/>
    <property type="evidence" value="ECO:0007669"/>
    <property type="project" value="InterPro"/>
</dbReference>
<feature type="domain" description="Glycoside hydrolase family 31 TIM barrel" evidence="17">
    <location>
        <begin position="276"/>
        <end position="684"/>
    </location>
</feature>
<comment type="catalytic activity">
    <reaction evidence="1">
        <text>Hydrolysis of terminal, non-reducing beta-D-glucosyl residues with release of beta-D-glucose.</text>
        <dbReference type="EC" id="3.2.1.21"/>
    </reaction>
</comment>
<evidence type="ECO:0000256" key="6">
    <source>
        <dbReference type="ARBA" id="ARBA00022729"/>
    </source>
</evidence>
<dbReference type="SUPFAM" id="SSF74650">
    <property type="entry name" value="Galactose mutarotase-like"/>
    <property type="match status" value="1"/>
</dbReference>
<dbReference type="InterPro" id="IPR025887">
    <property type="entry name" value="Glyco_hydro_31_N_dom"/>
</dbReference>
<name>A0A4Z1NIM4_9PEZI</name>
<feature type="domain" description="Glycoside hydrolase family 31 N-terminal" evidence="18">
    <location>
        <begin position="122"/>
        <end position="228"/>
    </location>
</feature>
<evidence type="ECO:0000256" key="1">
    <source>
        <dbReference type="ARBA" id="ARBA00000448"/>
    </source>
</evidence>
<dbReference type="Gene3D" id="2.60.40.1760">
    <property type="entry name" value="glycosyl hydrolase (family 31)"/>
    <property type="match status" value="1"/>
</dbReference>
<evidence type="ECO:0000256" key="15">
    <source>
        <dbReference type="SAM" id="MobiDB-lite"/>
    </source>
</evidence>
<dbReference type="GO" id="GO:0005576">
    <property type="term" value="C:extracellular region"/>
    <property type="evidence" value="ECO:0007669"/>
    <property type="project" value="UniProtKB-SubCell"/>
</dbReference>
<organism evidence="20 21">
    <name type="scientific">Venturia nashicola</name>
    <dbReference type="NCBI Taxonomy" id="86259"/>
    <lineage>
        <taxon>Eukaryota</taxon>
        <taxon>Fungi</taxon>
        <taxon>Dikarya</taxon>
        <taxon>Ascomycota</taxon>
        <taxon>Pezizomycotina</taxon>
        <taxon>Dothideomycetes</taxon>
        <taxon>Pleosporomycetidae</taxon>
        <taxon>Venturiales</taxon>
        <taxon>Venturiaceae</taxon>
        <taxon>Venturia</taxon>
    </lineage>
</organism>
<dbReference type="CDD" id="cd14752">
    <property type="entry name" value="GH31_N"/>
    <property type="match status" value="1"/>
</dbReference>
<evidence type="ECO:0000256" key="5">
    <source>
        <dbReference type="ARBA" id="ARBA00022525"/>
    </source>
</evidence>
<dbReference type="InterPro" id="IPR000322">
    <property type="entry name" value="Glyco_hydro_31_TIM"/>
</dbReference>
<evidence type="ECO:0000256" key="2">
    <source>
        <dbReference type="ARBA" id="ARBA00001657"/>
    </source>
</evidence>
<dbReference type="GO" id="GO:0004558">
    <property type="term" value="F:alpha-1,4-glucosidase activity"/>
    <property type="evidence" value="ECO:0007669"/>
    <property type="project" value="UniProtKB-EC"/>
</dbReference>
<evidence type="ECO:0000256" key="16">
    <source>
        <dbReference type="SAM" id="SignalP"/>
    </source>
</evidence>
<sequence length="893" mass="99265">MRSFFFFFPFVVLLLPATSASVITQRQPTSGLESCPGYTASNIAPTTNGLTADLKLAGPACNTYGQDLDNLKLSVVYETATRLHVKIYDADQDVYQVPESVLPRPNVTTPSSAESAAIKFNYIASPFSFSVTRASSNETLFDTSAASLVFQSQYVRLRTKLPDAPHLYGLGEHTDPFQLNTTNYTRTLWSRDAYGTPPGTNLYGNHPVYYDHRGASGTHGVFLLNSNGMDIKINKTVTNGQYLEYNTLGGIIDLYFLAGPTPKDAARQFGATVGLPVMQPYWGLGFHQCRYGYVDVYEVAEVVANYSSAGIGLETMWTDIDYMDSRKVFTLDPLRFPLKMMRELVSTLHERQQHYVVMVDPAVAYLNNSAYDNGLSSDAFLKYPNGSIYEGVVWPGVTVFPDWFHPRTQSYWNKEFMTFFDASTGVDIDALWIDMNEASNFCPYPCANPQAFAVRNNNPPAPAPLRNNSRPTIPGFPAGLQPSPASSKRSIQTRQLAGKMLGLPGRDLINPKYLIKNAAGSISNFTISSELIHYNGLTEYDTHNLYGTMMSEASYNAMRSRRPTRRPLIITRSTFAGAGRKVGHWLGDNFSDEDHYRFSISGLLQFASLYQVPMVGSDVCGFAGNTNPTLCARWAMLGAFSSFYRNHNADGQIPQEFYRWPVVTKAAKVAIDIRYRLLDYLYTALWQQTTDGTPLINPMFFQYPNDINTAPIEYQYFYGDALLVSPVTDVNSTSVNIYLPNDIFYDFYTGAPIRGEAKSLQLTNINYTTIPLHIRGGTVLPLRMASANTTTELRKQNFHIMIAPGLDGKASGQLYLDEGNAIDQPKTSLVKFEYANGNLKWDGNFGYDPGVKVEKLTLLGGNSNSSKTSLEKRWVGAARDVGWSLLQAGSVDF</sequence>
<reference evidence="20 21" key="1">
    <citation type="submission" date="2019-04" db="EMBL/GenBank/DDBJ databases">
        <title>High contiguity whole genome sequence and gene annotation resource for two Venturia nashicola isolates.</title>
        <authorList>
            <person name="Prokchorchik M."/>
            <person name="Won K."/>
            <person name="Lee Y."/>
            <person name="Choi E.D."/>
            <person name="Segonzac C."/>
            <person name="Sohn K.H."/>
        </authorList>
    </citation>
    <scope>NUCLEOTIDE SEQUENCE [LARGE SCALE GENOMIC DNA]</scope>
    <source>
        <strain evidence="20 21">PRI2</strain>
    </source>
</reference>
<feature type="region of interest" description="Disordered" evidence="15">
    <location>
        <begin position="468"/>
        <end position="487"/>
    </location>
</feature>
<keyword evidence="9" id="KW-0119">Carbohydrate metabolism</keyword>
<evidence type="ECO:0000256" key="11">
    <source>
        <dbReference type="ARBA" id="ARBA00023316"/>
    </source>
</evidence>
<comment type="similarity">
    <text evidence="4 14">Belongs to the glycosyl hydrolase 31 family.</text>
</comment>
<dbReference type="CDD" id="cd06602">
    <property type="entry name" value="GH31_MGAM_SI_GAA"/>
    <property type="match status" value="1"/>
</dbReference>
<dbReference type="Pfam" id="PF21365">
    <property type="entry name" value="Glyco_hydro_31_3rd"/>
    <property type="match status" value="1"/>
</dbReference>
<dbReference type="Gene3D" id="2.60.40.1180">
    <property type="entry name" value="Golgi alpha-mannosidase II"/>
    <property type="match status" value="2"/>
</dbReference>
<keyword evidence="11" id="KW-0961">Cell wall biogenesis/degradation</keyword>
<keyword evidence="6 16" id="KW-0732">Signal</keyword>
<feature type="chain" id="PRO_5021474318" evidence="16">
    <location>
        <begin position="21"/>
        <end position="893"/>
    </location>
</feature>
<comment type="caution">
    <text evidence="20">The sequence shown here is derived from an EMBL/GenBank/DDBJ whole genome shotgun (WGS) entry which is preliminary data.</text>
</comment>
<dbReference type="AlphaFoldDB" id="A0A4Z1NIM4"/>
<protein>
    <submittedName>
        <fullName evidence="20">Glycoside hydrolase family 31</fullName>
    </submittedName>
</protein>
<feature type="domain" description="Glycosyl hydrolase family 31 C-terminal" evidence="19">
    <location>
        <begin position="692"/>
        <end position="780"/>
    </location>
</feature>
<dbReference type="Proteomes" id="UP000298493">
    <property type="component" value="Unassembled WGS sequence"/>
</dbReference>
<dbReference type="PANTHER" id="PTHR22762:SF67">
    <property type="entry name" value="ALPHA_BETA-GLUCOSIDASE AGDC-RELATED"/>
    <property type="match status" value="1"/>
</dbReference>
<dbReference type="STRING" id="86259.A0A4Z1NIM4"/>
<evidence type="ECO:0000313" key="20">
    <source>
        <dbReference type="EMBL" id="TID15363.1"/>
    </source>
</evidence>
<dbReference type="InterPro" id="IPR048395">
    <property type="entry name" value="Glyco_hydro_31_C"/>
</dbReference>
<evidence type="ECO:0000256" key="3">
    <source>
        <dbReference type="ARBA" id="ARBA00004613"/>
    </source>
</evidence>
<evidence type="ECO:0000259" key="18">
    <source>
        <dbReference type="Pfam" id="PF13802"/>
    </source>
</evidence>
<gene>
    <name evidence="20" type="ORF">E6O75_ATG08616</name>
</gene>
<keyword evidence="5" id="KW-0964">Secreted</keyword>
<evidence type="ECO:0000256" key="9">
    <source>
        <dbReference type="ARBA" id="ARBA00023277"/>
    </source>
</evidence>
<dbReference type="Pfam" id="PF01055">
    <property type="entry name" value="Glyco_hydro_31_2nd"/>
    <property type="match status" value="1"/>
</dbReference>
<proteinExistence type="inferred from homology"/>
<keyword evidence="8" id="KW-0325">Glycoprotein</keyword>
<dbReference type="Gene3D" id="3.20.20.80">
    <property type="entry name" value="Glycosidases"/>
    <property type="match status" value="1"/>
</dbReference>
<dbReference type="GO" id="GO:0071555">
    <property type="term" value="P:cell wall organization"/>
    <property type="evidence" value="ECO:0007669"/>
    <property type="project" value="UniProtKB-KW"/>
</dbReference>
<comment type="catalytic activity">
    <reaction evidence="2">
        <text>Hydrolysis of terminal, non-reducing (1-&gt;4)-linked alpha-D-glucose residues with release of alpha-D-glucose.</text>
        <dbReference type="EC" id="3.2.1.20"/>
    </reaction>
</comment>
<evidence type="ECO:0000256" key="10">
    <source>
        <dbReference type="ARBA" id="ARBA00023295"/>
    </source>
</evidence>
<accession>A0A4Z1NIM4</accession>
<evidence type="ECO:0000313" key="21">
    <source>
        <dbReference type="Proteomes" id="UP000298493"/>
    </source>
</evidence>
<dbReference type="GO" id="GO:0008422">
    <property type="term" value="F:beta-glucosidase activity"/>
    <property type="evidence" value="ECO:0007669"/>
    <property type="project" value="UniProtKB-EC"/>
</dbReference>
<evidence type="ECO:0000256" key="14">
    <source>
        <dbReference type="RuleBase" id="RU361185"/>
    </source>
</evidence>
<dbReference type="SUPFAM" id="SSF51011">
    <property type="entry name" value="Glycosyl hydrolase domain"/>
    <property type="match status" value="1"/>
</dbReference>
<dbReference type="InterPro" id="IPR011013">
    <property type="entry name" value="Gal_mutarotase_sf_dom"/>
</dbReference>
<keyword evidence="21" id="KW-1185">Reference proteome</keyword>
<dbReference type="InterPro" id="IPR013780">
    <property type="entry name" value="Glyco_hydro_b"/>
</dbReference>
<evidence type="ECO:0000256" key="12">
    <source>
        <dbReference type="ARBA" id="ARBA00023326"/>
    </source>
</evidence>
<dbReference type="SUPFAM" id="SSF51445">
    <property type="entry name" value="(Trans)glycosidases"/>
    <property type="match status" value="1"/>
</dbReference>
<evidence type="ECO:0000259" key="17">
    <source>
        <dbReference type="Pfam" id="PF01055"/>
    </source>
</evidence>
<evidence type="ECO:0000256" key="7">
    <source>
        <dbReference type="ARBA" id="ARBA00022801"/>
    </source>
</evidence>
<dbReference type="Pfam" id="PF13802">
    <property type="entry name" value="Gal_mutarotas_2"/>
    <property type="match status" value="1"/>
</dbReference>
<comment type="subcellular location">
    <subcellularLocation>
        <location evidence="3">Secreted</location>
    </subcellularLocation>
</comment>